<dbReference type="Proteomes" id="UP000278807">
    <property type="component" value="Unassembled WGS sequence"/>
</dbReference>
<reference evidence="7" key="1">
    <citation type="submission" date="2017-02" db="UniProtKB">
        <authorList>
            <consortium name="WormBaseParasite"/>
        </authorList>
    </citation>
    <scope>IDENTIFICATION</scope>
</reference>
<dbReference type="OrthoDB" id="6265571at2759"/>
<keyword evidence="4" id="KW-1133">Transmembrane helix</keyword>
<feature type="transmembrane region" description="Helical" evidence="4">
    <location>
        <begin position="78"/>
        <end position="99"/>
    </location>
</feature>
<dbReference type="WBParaSite" id="HNAJ_0000641701-mRNA-1">
    <property type="protein sequence ID" value="HNAJ_0000641701-mRNA-1"/>
    <property type="gene ID" value="HNAJ_0000641701"/>
</dbReference>
<evidence type="ECO:0000256" key="3">
    <source>
        <dbReference type="ARBA" id="ARBA00023170"/>
    </source>
</evidence>
<keyword evidence="6" id="KW-1185">Reference proteome</keyword>
<name>A0A0R3TH76_RODNA</name>
<dbReference type="STRING" id="102285.A0A0R3TH76"/>
<evidence type="ECO:0000256" key="4">
    <source>
        <dbReference type="SAM" id="Phobius"/>
    </source>
</evidence>
<organism evidence="7">
    <name type="scientific">Rodentolepis nana</name>
    <name type="common">Dwarf tapeworm</name>
    <name type="synonym">Hymenolepis nana</name>
    <dbReference type="NCBI Taxonomy" id="102285"/>
    <lineage>
        <taxon>Eukaryota</taxon>
        <taxon>Metazoa</taxon>
        <taxon>Spiralia</taxon>
        <taxon>Lophotrochozoa</taxon>
        <taxon>Platyhelminthes</taxon>
        <taxon>Cestoda</taxon>
        <taxon>Eucestoda</taxon>
        <taxon>Cyclophyllidea</taxon>
        <taxon>Hymenolepididae</taxon>
        <taxon>Rodentolepis</taxon>
    </lineage>
</organism>
<keyword evidence="2" id="KW-0804">Transcription</keyword>
<sequence length="100" mass="11566">MISYSFPRTDVQDALIAFSWVDLFILGLCQMFGRSLSMTQIEFQEIQTHELPTSARPDFNTIISDFFVAGVSAEEFTYLRYMSLFNSGMFSFLYLSMLLK</sequence>
<keyword evidence="4" id="KW-0472">Membrane</keyword>
<dbReference type="InterPro" id="IPR035500">
    <property type="entry name" value="NHR-like_dom_sf"/>
</dbReference>
<reference evidence="5 6" key="2">
    <citation type="submission" date="2018-11" db="EMBL/GenBank/DDBJ databases">
        <authorList>
            <consortium name="Pathogen Informatics"/>
        </authorList>
    </citation>
    <scope>NUCLEOTIDE SEQUENCE [LARGE SCALE GENOMIC DNA]</scope>
</reference>
<keyword evidence="4" id="KW-0812">Transmembrane</keyword>
<gene>
    <name evidence="5" type="ORF">HNAJ_LOCUS6412</name>
</gene>
<evidence type="ECO:0000256" key="2">
    <source>
        <dbReference type="ARBA" id="ARBA00023163"/>
    </source>
</evidence>
<keyword evidence="1" id="KW-0805">Transcription regulation</keyword>
<accession>A0A0R3TH76</accession>
<proteinExistence type="predicted"/>
<dbReference type="Gene3D" id="1.10.565.10">
    <property type="entry name" value="Retinoid X Receptor"/>
    <property type="match status" value="1"/>
</dbReference>
<dbReference type="SUPFAM" id="SSF48508">
    <property type="entry name" value="Nuclear receptor ligand-binding domain"/>
    <property type="match status" value="1"/>
</dbReference>
<dbReference type="AlphaFoldDB" id="A0A0R3TH76"/>
<evidence type="ECO:0000313" key="7">
    <source>
        <dbReference type="WBParaSite" id="HNAJ_0000641701-mRNA-1"/>
    </source>
</evidence>
<evidence type="ECO:0000313" key="6">
    <source>
        <dbReference type="Proteomes" id="UP000278807"/>
    </source>
</evidence>
<protein>
    <submittedName>
        <fullName evidence="5 7">Uncharacterized protein</fullName>
    </submittedName>
</protein>
<dbReference type="EMBL" id="UZAE01006958">
    <property type="protein sequence ID" value="VDO02272.1"/>
    <property type="molecule type" value="Genomic_DNA"/>
</dbReference>
<evidence type="ECO:0000256" key="1">
    <source>
        <dbReference type="ARBA" id="ARBA00023015"/>
    </source>
</evidence>
<evidence type="ECO:0000313" key="5">
    <source>
        <dbReference type="EMBL" id="VDO02272.1"/>
    </source>
</evidence>
<feature type="transmembrane region" description="Helical" evidence="4">
    <location>
        <begin position="12"/>
        <end position="33"/>
    </location>
</feature>
<keyword evidence="3" id="KW-0675">Receptor</keyword>